<evidence type="ECO:0000256" key="1">
    <source>
        <dbReference type="SAM" id="MobiDB-lite"/>
    </source>
</evidence>
<keyword evidence="2" id="KW-1133">Transmembrane helix</keyword>
<name>A0A5K3EKP1_MESCO</name>
<keyword evidence="2" id="KW-0472">Membrane</keyword>
<evidence type="ECO:0000256" key="2">
    <source>
        <dbReference type="SAM" id="Phobius"/>
    </source>
</evidence>
<protein>
    <submittedName>
        <fullName evidence="3">Uncharacterized protein</fullName>
    </submittedName>
</protein>
<feature type="region of interest" description="Disordered" evidence="1">
    <location>
        <begin position="1"/>
        <end position="30"/>
    </location>
</feature>
<sequence length="89" mass="10265">MHELQLTRKTSHAQEQFKPLPPAENSQVREGPFVMPSLGAKLRDQWRTLLLRFVPPRFATVSGFISLLASTIAPLPSWRLWTLRKSRQN</sequence>
<proteinExistence type="predicted"/>
<accession>A0A5K3EKP1</accession>
<dbReference type="AlphaFoldDB" id="A0A5K3EKP1"/>
<organism evidence="3">
    <name type="scientific">Mesocestoides corti</name>
    <name type="common">Flatworm</name>
    <dbReference type="NCBI Taxonomy" id="53468"/>
    <lineage>
        <taxon>Eukaryota</taxon>
        <taxon>Metazoa</taxon>
        <taxon>Spiralia</taxon>
        <taxon>Lophotrochozoa</taxon>
        <taxon>Platyhelminthes</taxon>
        <taxon>Cestoda</taxon>
        <taxon>Eucestoda</taxon>
        <taxon>Cyclophyllidea</taxon>
        <taxon>Mesocestoididae</taxon>
        <taxon>Mesocestoides</taxon>
    </lineage>
</organism>
<keyword evidence="2" id="KW-0812">Transmembrane</keyword>
<feature type="transmembrane region" description="Helical" evidence="2">
    <location>
        <begin position="58"/>
        <end position="81"/>
    </location>
</feature>
<dbReference type="WBParaSite" id="MCU_000925-RA">
    <property type="protein sequence ID" value="MCU_000925-RA"/>
    <property type="gene ID" value="MCU_000925"/>
</dbReference>
<reference evidence="3" key="1">
    <citation type="submission" date="2019-11" db="UniProtKB">
        <authorList>
            <consortium name="WormBaseParasite"/>
        </authorList>
    </citation>
    <scope>IDENTIFICATION</scope>
</reference>
<evidence type="ECO:0000313" key="3">
    <source>
        <dbReference type="WBParaSite" id="MCU_000925-RA"/>
    </source>
</evidence>